<evidence type="ECO:0000313" key="3">
    <source>
        <dbReference type="EMBL" id="EMF16355.1"/>
    </source>
</evidence>
<dbReference type="Proteomes" id="UP000016931">
    <property type="component" value="Unassembled WGS sequence"/>
</dbReference>
<evidence type="ECO:0008006" key="5">
    <source>
        <dbReference type="Google" id="ProtNLM"/>
    </source>
</evidence>
<reference evidence="3 4" key="1">
    <citation type="journal article" date="2012" name="PLoS Pathog.">
        <title>Diverse lifestyles and strategies of plant pathogenesis encoded in the genomes of eighteen Dothideomycetes fungi.</title>
        <authorList>
            <person name="Ohm R.A."/>
            <person name="Feau N."/>
            <person name="Henrissat B."/>
            <person name="Schoch C.L."/>
            <person name="Horwitz B.A."/>
            <person name="Barry K.W."/>
            <person name="Condon B.J."/>
            <person name="Copeland A.C."/>
            <person name="Dhillon B."/>
            <person name="Glaser F."/>
            <person name="Hesse C.N."/>
            <person name="Kosti I."/>
            <person name="LaButti K."/>
            <person name="Lindquist E.A."/>
            <person name="Lucas S."/>
            <person name="Salamov A.A."/>
            <person name="Bradshaw R.E."/>
            <person name="Ciuffetti L."/>
            <person name="Hamelin R.C."/>
            <person name="Kema G.H.J."/>
            <person name="Lawrence C."/>
            <person name="Scott J.A."/>
            <person name="Spatafora J.W."/>
            <person name="Turgeon B.G."/>
            <person name="de Wit P.J.G.M."/>
            <person name="Zhong S."/>
            <person name="Goodwin S.B."/>
            <person name="Grigoriev I.V."/>
        </authorList>
    </citation>
    <scope>NUCLEOTIDE SEQUENCE [LARGE SCALE GENOMIC DNA]</scope>
    <source>
        <strain evidence="3 4">SO2202</strain>
    </source>
</reference>
<feature type="transmembrane region" description="Helical" evidence="2">
    <location>
        <begin position="59"/>
        <end position="78"/>
    </location>
</feature>
<dbReference type="PANTHER" id="PTHR37919">
    <property type="entry name" value="PROTEIN CBG05606"/>
    <property type="match status" value="1"/>
</dbReference>
<dbReference type="eggNOG" id="ENOG502S1QI">
    <property type="taxonomic scope" value="Eukaryota"/>
</dbReference>
<accession>N1QGQ0</accession>
<feature type="region of interest" description="Disordered" evidence="1">
    <location>
        <begin position="1"/>
        <end position="51"/>
    </location>
</feature>
<evidence type="ECO:0000256" key="2">
    <source>
        <dbReference type="SAM" id="Phobius"/>
    </source>
</evidence>
<proteinExistence type="predicted"/>
<gene>
    <name evidence="3" type="ORF">SEPMUDRAFT_129313</name>
</gene>
<keyword evidence="2" id="KW-0812">Transmembrane</keyword>
<dbReference type="OrthoDB" id="60858at2759"/>
<dbReference type="EMBL" id="KB456260">
    <property type="protein sequence ID" value="EMF16355.1"/>
    <property type="molecule type" value="Genomic_DNA"/>
</dbReference>
<keyword evidence="2" id="KW-0472">Membrane</keyword>
<protein>
    <recommendedName>
        <fullName evidence="5">C6 transcription factor</fullName>
    </recommendedName>
</protein>
<feature type="transmembrane region" description="Helical" evidence="2">
    <location>
        <begin position="161"/>
        <end position="185"/>
    </location>
</feature>
<organism evidence="3 4">
    <name type="scientific">Sphaerulina musiva (strain SO2202)</name>
    <name type="common">Poplar stem canker fungus</name>
    <name type="synonym">Septoria musiva</name>
    <dbReference type="NCBI Taxonomy" id="692275"/>
    <lineage>
        <taxon>Eukaryota</taxon>
        <taxon>Fungi</taxon>
        <taxon>Dikarya</taxon>
        <taxon>Ascomycota</taxon>
        <taxon>Pezizomycotina</taxon>
        <taxon>Dothideomycetes</taxon>
        <taxon>Dothideomycetidae</taxon>
        <taxon>Mycosphaerellales</taxon>
        <taxon>Mycosphaerellaceae</taxon>
        <taxon>Sphaerulina</taxon>
    </lineage>
</organism>
<evidence type="ECO:0000313" key="4">
    <source>
        <dbReference type="Proteomes" id="UP000016931"/>
    </source>
</evidence>
<dbReference type="AlphaFoldDB" id="N1QGQ0"/>
<feature type="transmembrane region" description="Helical" evidence="2">
    <location>
        <begin position="205"/>
        <end position="224"/>
    </location>
</feature>
<dbReference type="GeneID" id="27899416"/>
<name>N1QGQ0_SPHMS</name>
<dbReference type="HOGENOM" id="CLU_076143_0_0_1"/>
<dbReference type="RefSeq" id="XP_016764476.1">
    <property type="nucleotide sequence ID" value="XM_016902279.1"/>
</dbReference>
<dbReference type="PANTHER" id="PTHR37919:SF2">
    <property type="entry name" value="EXPERA DOMAIN-CONTAINING PROTEIN"/>
    <property type="match status" value="1"/>
</dbReference>
<keyword evidence="2" id="KW-1133">Transmembrane helix</keyword>
<keyword evidence="4" id="KW-1185">Reference proteome</keyword>
<dbReference type="OMA" id="LHSPIWT"/>
<feature type="compositionally biased region" description="Low complexity" evidence="1">
    <location>
        <begin position="10"/>
        <end position="51"/>
    </location>
</feature>
<evidence type="ECO:0000256" key="1">
    <source>
        <dbReference type="SAM" id="MobiDB-lite"/>
    </source>
</evidence>
<dbReference type="STRING" id="692275.N1QGQ0"/>
<sequence>MVTTRSGGESTKSPTKPTTAAPKPPTTTTTTTRTTKPSTSTTSSSPTKPWTHTPRPLTLLWLTLSTPLVLWDAGYVLLRPHSMVGGKYHSPLWTPYALYAEIDYVYGWKALQENNSWTQTQTWFNLGEVLAYAVYLGWVWGGGYAKGKGIFEGRTLEGRRAAWAVLVGFSAASLTFYKTVMYWLLEYLSGFENIGHNDWTTLITMWIIPNGAWLIGPSYMMYVFGGEILQGLEMAATATAPGSTRKTK</sequence>